<keyword evidence="2" id="KW-1185">Reference proteome</keyword>
<evidence type="ECO:0000313" key="1">
    <source>
        <dbReference type="EMBL" id="KAJ9112165.1"/>
    </source>
</evidence>
<evidence type="ECO:0000313" key="2">
    <source>
        <dbReference type="Proteomes" id="UP001230649"/>
    </source>
</evidence>
<sequence length="448" mass="48917">MSYQSFTSPLPSPPADGHSLPFLPTKRLDLLRQAGDSCFTPPRRQNAWVMSGADSDGDSESSEEGRRSTEERAMSIPTIVLTPPQSPVSQFLLSEEDIQSSLNANQRRERLFGFGTRLTGLGEKMGMMNIASSFANSYTAPESPSPVARSRSVSPPPVSTPISEQYDEATAVPGIVCPSPIKINIVPPQAAIASPVAPSDFRLTQCPSPSARGNRRPSLVRADQSVVMELMNTMDSGIDMALVKQPASWTPTQIAQPSVDQSRPASTGHGSRRKSHPPTLPSPVTTPSAAALRSSFDDLTTNDSSTHFRAFPEPAITWTRIKVSPYRFKSYLFLLIPLVFVFLHIYYLSVDRQFMRAGHAMVFGKPITATTLWSSGDASLVDEHFDGFADTIEAEFGAEDNTSDAEWYNPDAKVSNDEHHASPDSHSIKNGHKQHRGGHGRWLKRAIA</sequence>
<dbReference type="Proteomes" id="UP001230649">
    <property type="component" value="Unassembled WGS sequence"/>
</dbReference>
<comment type="caution">
    <text evidence="1">The sequence shown here is derived from an EMBL/GenBank/DDBJ whole genome shotgun (WGS) entry which is preliminary data.</text>
</comment>
<proteinExistence type="predicted"/>
<protein>
    <submittedName>
        <fullName evidence="1">Uncharacterized protein</fullName>
    </submittedName>
</protein>
<gene>
    <name evidence="1" type="ORF">QFC20_002346</name>
</gene>
<dbReference type="EMBL" id="JASBWS010000016">
    <property type="protein sequence ID" value="KAJ9112165.1"/>
    <property type="molecule type" value="Genomic_DNA"/>
</dbReference>
<name>A0ACC2WK89_9TREE</name>
<organism evidence="1 2">
    <name type="scientific">Naganishia adeliensis</name>
    <dbReference type="NCBI Taxonomy" id="92952"/>
    <lineage>
        <taxon>Eukaryota</taxon>
        <taxon>Fungi</taxon>
        <taxon>Dikarya</taxon>
        <taxon>Basidiomycota</taxon>
        <taxon>Agaricomycotina</taxon>
        <taxon>Tremellomycetes</taxon>
        <taxon>Filobasidiales</taxon>
        <taxon>Filobasidiaceae</taxon>
        <taxon>Naganishia</taxon>
    </lineage>
</organism>
<accession>A0ACC2WK89</accession>
<reference evidence="1" key="1">
    <citation type="submission" date="2023-04" db="EMBL/GenBank/DDBJ databases">
        <title>Draft Genome sequencing of Naganishia species isolated from polar environments using Oxford Nanopore Technology.</title>
        <authorList>
            <person name="Leo P."/>
            <person name="Venkateswaran K."/>
        </authorList>
    </citation>
    <scope>NUCLEOTIDE SEQUENCE</scope>
    <source>
        <strain evidence="1">MNA-CCFEE 5262</strain>
    </source>
</reference>